<protein>
    <submittedName>
        <fullName evidence="3">Gfo/Idh/MocA family oxidoreductase</fullName>
    </submittedName>
</protein>
<feature type="domain" description="GFO/IDH/MocA-like oxidoreductase" evidence="2">
    <location>
        <begin position="153"/>
        <end position="254"/>
    </location>
</feature>
<dbReference type="PANTHER" id="PTHR43249:SF1">
    <property type="entry name" value="D-GLUCOSIDE 3-DEHYDROGENASE"/>
    <property type="match status" value="1"/>
</dbReference>
<evidence type="ECO:0000259" key="1">
    <source>
        <dbReference type="Pfam" id="PF01408"/>
    </source>
</evidence>
<dbReference type="Pfam" id="PF22725">
    <property type="entry name" value="GFO_IDH_MocA_C3"/>
    <property type="match status" value="1"/>
</dbReference>
<sequence length="329" mass="34865">MKWGIAGYGDIVRRKALPALLSLGESVTCVWGRDAARARATCEEFGGFPGAFGTSDYTELLDVAEVVYVATPVAAHLPLAVAAARAGLPVLVEKPLGGAAPEPAAHAGDTRPRETVSELATAHAGVAYYRRLAPALGRVREILYGRVVHRAVVEFRSHFDPGPDDPRLWRTDPAISGGGVLADVGSHRLDLLCWLLGEPIVTGARTGLPFDLGGERVARVGLAWPSGSVADLEAAWVPGARHDRFHLSFDGGHLELDPLDSGTVRGIVDGVAVEEFLPPPENPHLPLMADFARSVRDGTDPVCTVRDAAAVDRLIATAYALATPLEEHP</sequence>
<dbReference type="InterPro" id="IPR000683">
    <property type="entry name" value="Gfo/Idh/MocA-like_OxRdtase_N"/>
</dbReference>
<feature type="domain" description="Gfo/Idh/MocA-like oxidoreductase N-terminal" evidence="1">
    <location>
        <begin position="2"/>
        <end position="96"/>
    </location>
</feature>
<keyword evidence="4" id="KW-1185">Reference proteome</keyword>
<evidence type="ECO:0000313" key="3">
    <source>
        <dbReference type="EMBL" id="GAA4192390.1"/>
    </source>
</evidence>
<name>A0ABP8AWN2_9ACTN</name>
<evidence type="ECO:0000259" key="2">
    <source>
        <dbReference type="Pfam" id="PF22725"/>
    </source>
</evidence>
<dbReference type="SUPFAM" id="SSF55347">
    <property type="entry name" value="Glyceraldehyde-3-phosphate dehydrogenase-like, C-terminal domain"/>
    <property type="match status" value="1"/>
</dbReference>
<proteinExistence type="predicted"/>
<gene>
    <name evidence="3" type="ORF">GCM10022252_33730</name>
</gene>
<evidence type="ECO:0000313" key="4">
    <source>
        <dbReference type="Proteomes" id="UP001501251"/>
    </source>
</evidence>
<organism evidence="3 4">
    <name type="scientific">Streptosporangium oxazolinicum</name>
    <dbReference type="NCBI Taxonomy" id="909287"/>
    <lineage>
        <taxon>Bacteria</taxon>
        <taxon>Bacillati</taxon>
        <taxon>Actinomycetota</taxon>
        <taxon>Actinomycetes</taxon>
        <taxon>Streptosporangiales</taxon>
        <taxon>Streptosporangiaceae</taxon>
        <taxon>Streptosporangium</taxon>
    </lineage>
</organism>
<dbReference type="Proteomes" id="UP001501251">
    <property type="component" value="Unassembled WGS sequence"/>
</dbReference>
<dbReference type="RefSeq" id="WP_344918837.1">
    <property type="nucleotide sequence ID" value="NZ_BAABAQ010000005.1"/>
</dbReference>
<dbReference type="InterPro" id="IPR052515">
    <property type="entry name" value="Gfo/Idh/MocA_Oxidoreductase"/>
</dbReference>
<reference evidence="4" key="1">
    <citation type="journal article" date="2019" name="Int. J. Syst. Evol. Microbiol.">
        <title>The Global Catalogue of Microorganisms (GCM) 10K type strain sequencing project: providing services to taxonomists for standard genome sequencing and annotation.</title>
        <authorList>
            <consortium name="The Broad Institute Genomics Platform"/>
            <consortium name="The Broad Institute Genome Sequencing Center for Infectious Disease"/>
            <person name="Wu L."/>
            <person name="Ma J."/>
        </authorList>
    </citation>
    <scope>NUCLEOTIDE SEQUENCE [LARGE SCALE GENOMIC DNA]</scope>
    <source>
        <strain evidence="4">JCM 17388</strain>
    </source>
</reference>
<dbReference type="Gene3D" id="3.40.50.720">
    <property type="entry name" value="NAD(P)-binding Rossmann-like Domain"/>
    <property type="match status" value="1"/>
</dbReference>
<accession>A0ABP8AWN2</accession>
<dbReference type="InterPro" id="IPR055170">
    <property type="entry name" value="GFO_IDH_MocA-like_dom"/>
</dbReference>
<dbReference type="PANTHER" id="PTHR43249">
    <property type="entry name" value="UDP-N-ACETYL-2-AMINO-2-DEOXY-D-GLUCURONATE OXIDASE"/>
    <property type="match status" value="1"/>
</dbReference>
<dbReference type="InterPro" id="IPR036291">
    <property type="entry name" value="NAD(P)-bd_dom_sf"/>
</dbReference>
<dbReference type="Pfam" id="PF01408">
    <property type="entry name" value="GFO_IDH_MocA"/>
    <property type="match status" value="1"/>
</dbReference>
<dbReference type="Gene3D" id="3.30.360.10">
    <property type="entry name" value="Dihydrodipicolinate Reductase, domain 2"/>
    <property type="match status" value="1"/>
</dbReference>
<dbReference type="EMBL" id="BAABAQ010000005">
    <property type="protein sequence ID" value="GAA4192390.1"/>
    <property type="molecule type" value="Genomic_DNA"/>
</dbReference>
<comment type="caution">
    <text evidence="3">The sequence shown here is derived from an EMBL/GenBank/DDBJ whole genome shotgun (WGS) entry which is preliminary data.</text>
</comment>
<dbReference type="SUPFAM" id="SSF51735">
    <property type="entry name" value="NAD(P)-binding Rossmann-fold domains"/>
    <property type="match status" value="1"/>
</dbReference>